<dbReference type="OMA" id="YGHVRYL"/>
<dbReference type="InterPro" id="IPR050357">
    <property type="entry name" value="Arrestin_domain-protein"/>
</dbReference>
<dbReference type="PaxDb" id="6239-Y17G7B.14"/>
<accession>Q9XXI0</accession>
<dbReference type="SMR" id="Q9XXI0"/>
<dbReference type="RefSeq" id="NP_496568.1">
    <property type="nucleotide sequence ID" value="NM_064167.4"/>
</dbReference>
<reference evidence="3 4" key="1">
    <citation type="journal article" date="1998" name="Science">
        <title>Genome sequence of the nematode C. elegans: a platform for investigating biology.</title>
        <authorList>
            <consortium name="The C. elegans sequencing consortium"/>
            <person name="Sulson J.E."/>
            <person name="Waterston R."/>
        </authorList>
    </citation>
    <scope>NUCLEOTIDE SEQUENCE [LARGE SCALE GENOMIC DNA]</scope>
    <source>
        <strain evidence="3 4">Bristol N2</strain>
    </source>
</reference>
<dbReference type="Pfam" id="PF02752">
    <property type="entry name" value="Arrestin_C"/>
    <property type="match status" value="1"/>
</dbReference>
<dbReference type="STRING" id="6239.Y17G7B.14.1"/>
<evidence type="ECO:0000259" key="2">
    <source>
        <dbReference type="SMART" id="SM01017"/>
    </source>
</evidence>
<dbReference type="DIP" id="DIP-27438N"/>
<comment type="similarity">
    <text evidence="1">Belongs to the arrestin family.</text>
</comment>
<dbReference type="eggNOG" id="KOG3780">
    <property type="taxonomic scope" value="Eukaryota"/>
</dbReference>
<evidence type="ECO:0000313" key="3">
    <source>
        <dbReference type="EMBL" id="CAA19461.1"/>
    </source>
</evidence>
<dbReference type="KEGG" id="cel:CELE_Y17G7B.14"/>
<dbReference type="HOGENOM" id="CLU_039221_0_1_1"/>
<name>Q9XXI0_CAEEL</name>
<dbReference type="SMART" id="SM01017">
    <property type="entry name" value="Arrestin_C"/>
    <property type="match status" value="1"/>
</dbReference>
<dbReference type="InterPro" id="IPR014752">
    <property type="entry name" value="Arrestin-like_C"/>
</dbReference>
<dbReference type="GO" id="GO:0005737">
    <property type="term" value="C:cytoplasm"/>
    <property type="evidence" value="ECO:0000318"/>
    <property type="project" value="GO_Central"/>
</dbReference>
<dbReference type="SUPFAM" id="SSF81296">
    <property type="entry name" value="E set domains"/>
    <property type="match status" value="2"/>
</dbReference>
<evidence type="ECO:0000256" key="1">
    <source>
        <dbReference type="ARBA" id="ARBA00005298"/>
    </source>
</evidence>
<dbReference type="Pfam" id="PF00339">
    <property type="entry name" value="Arrestin_N"/>
    <property type="match status" value="1"/>
</dbReference>
<dbReference type="InterPro" id="IPR011021">
    <property type="entry name" value="Arrestin-like_N"/>
</dbReference>
<gene>
    <name evidence="3 5" type="primary">arrd-8</name>
    <name evidence="3" type="ORF">CELE_Y17G7B.14</name>
    <name evidence="5" type="ORF">Y17G7B.14</name>
</gene>
<dbReference type="UCSC" id="Y17G7B.14">
    <property type="organism name" value="c. elegans"/>
</dbReference>
<dbReference type="InterPro" id="IPR011022">
    <property type="entry name" value="Arrestin_C-like"/>
</dbReference>
<dbReference type="Proteomes" id="UP000001940">
    <property type="component" value="Chromosome II"/>
</dbReference>
<proteinExistence type="inferred from homology"/>
<dbReference type="CTD" id="189457"/>
<dbReference type="Gene3D" id="2.60.40.640">
    <property type="match status" value="2"/>
</dbReference>
<evidence type="ECO:0000313" key="5">
    <source>
        <dbReference type="WormBase" id="Y17G7B.14"/>
    </source>
</evidence>
<evidence type="ECO:0000313" key="4">
    <source>
        <dbReference type="Proteomes" id="UP000001940"/>
    </source>
</evidence>
<sequence length="364" mass="41170">MGDTTFLIEFDHPAAVYSPGQNVAGKLTIRNRNALNALALKICIHGDIETLWRKFENKGRYDRHGRWYRSSEHINYTSKINVLEGIAQPWSSIENANNKIPGGVNIFPFLFQLPANLPPSFEGTHGNVRYSVHVELDRPWRMNVEAKRVFSVIPVIDLNSIPKTINPMIVSSCKHSGLFSNKEVKVKISIPKSGYIPGETIQVSALIQNHTKKPIYSIKAKLEQHVHYQAQQENSHLFPEEHCHKHCEHKTAQTTMSKVEKSCHVEFCSNSQINVPLVLPNQLVPSFRTGIIEVDYCIIVDIGENKKLRCELPITVGTIPIGVFTRPIAYSITEAPPKYENFSQIVEDSQASAPPPEYENEEHF</sequence>
<dbReference type="GeneID" id="189457"/>
<dbReference type="PANTHER" id="PTHR11188:SF45">
    <property type="entry name" value="ARRESTIN C-TERMINAL-LIKE DOMAIN-CONTAINING PROTEIN"/>
    <property type="match status" value="1"/>
</dbReference>
<dbReference type="InParanoid" id="Q9XXI0"/>
<dbReference type="AlphaFoldDB" id="Q9XXI0"/>
<dbReference type="GO" id="GO:0015031">
    <property type="term" value="P:protein transport"/>
    <property type="evidence" value="ECO:0000318"/>
    <property type="project" value="GO_Central"/>
</dbReference>
<dbReference type="PANTHER" id="PTHR11188">
    <property type="entry name" value="ARRESTIN DOMAIN CONTAINING PROTEIN"/>
    <property type="match status" value="1"/>
</dbReference>
<feature type="domain" description="Arrestin C-terminal-like" evidence="2">
    <location>
        <begin position="180"/>
        <end position="321"/>
    </location>
</feature>
<dbReference type="FunCoup" id="Q9XXI0">
    <property type="interactions" value="209"/>
</dbReference>
<protein>
    <submittedName>
        <fullName evidence="3">Arrestin C-terminal-like domain-containing protein</fullName>
    </submittedName>
</protein>
<dbReference type="Bgee" id="WBGene00012467">
    <property type="expression patterns" value="Expressed in pharyngeal muscle cell (C elegans)"/>
</dbReference>
<dbReference type="AGR" id="WB:WBGene00012467"/>
<dbReference type="InterPro" id="IPR014756">
    <property type="entry name" value="Ig_E-set"/>
</dbReference>
<dbReference type="PIR" id="T26507">
    <property type="entry name" value="T26507"/>
</dbReference>
<dbReference type="IntAct" id="Q9XXI0">
    <property type="interactions" value="10"/>
</dbReference>
<dbReference type="WormBase" id="Y17G7B.14">
    <property type="protein sequence ID" value="CE19048"/>
    <property type="gene ID" value="WBGene00012467"/>
    <property type="gene designation" value="arrd-8"/>
</dbReference>
<dbReference type="OrthoDB" id="2333384at2759"/>
<dbReference type="EMBL" id="BX284602">
    <property type="protein sequence ID" value="CAA19461.1"/>
    <property type="molecule type" value="Genomic_DNA"/>
</dbReference>
<keyword evidence="4" id="KW-1185">Reference proteome</keyword>
<organism evidence="3 4">
    <name type="scientific">Caenorhabditis elegans</name>
    <dbReference type="NCBI Taxonomy" id="6239"/>
    <lineage>
        <taxon>Eukaryota</taxon>
        <taxon>Metazoa</taxon>
        <taxon>Ecdysozoa</taxon>
        <taxon>Nematoda</taxon>
        <taxon>Chromadorea</taxon>
        <taxon>Rhabditida</taxon>
        <taxon>Rhabditina</taxon>
        <taxon>Rhabditomorpha</taxon>
        <taxon>Rhabditoidea</taxon>
        <taxon>Rhabditidae</taxon>
        <taxon>Peloderinae</taxon>
        <taxon>Caenorhabditis</taxon>
    </lineage>
</organism>
<dbReference type="PhylomeDB" id="Q9XXI0"/>